<proteinExistence type="predicted"/>
<dbReference type="RefSeq" id="WP_307359979.1">
    <property type="nucleotide sequence ID" value="NZ_JAUSXK010000001.1"/>
</dbReference>
<evidence type="ECO:0000313" key="2">
    <source>
        <dbReference type="Proteomes" id="UP001239085"/>
    </source>
</evidence>
<gene>
    <name evidence="1" type="ORF">QFZ46_001484</name>
</gene>
<name>A0ABU0P7L3_9MICO</name>
<accession>A0ABU0P7L3</accession>
<reference evidence="1 2" key="1">
    <citation type="submission" date="2023-07" db="EMBL/GenBank/DDBJ databases">
        <title>Comparative genomics of wheat-associated soil bacteria to identify genetic determinants of phenazine resistance.</title>
        <authorList>
            <person name="Mouncey N."/>
        </authorList>
    </citation>
    <scope>NUCLEOTIDE SEQUENCE [LARGE SCALE GENOMIC DNA]</scope>
    <source>
        <strain evidence="1 2">W2I7</strain>
    </source>
</reference>
<dbReference type="Proteomes" id="UP001239085">
    <property type="component" value="Unassembled WGS sequence"/>
</dbReference>
<dbReference type="EMBL" id="JAUSXK010000001">
    <property type="protein sequence ID" value="MDQ0643324.1"/>
    <property type="molecule type" value="Genomic_DNA"/>
</dbReference>
<protein>
    <submittedName>
        <fullName evidence="1">Transcriptional regulator with XRE-family HTH domain</fullName>
    </submittedName>
</protein>
<organism evidence="1 2">
    <name type="scientific">Microbacterium murale</name>
    <dbReference type="NCBI Taxonomy" id="1081040"/>
    <lineage>
        <taxon>Bacteria</taxon>
        <taxon>Bacillati</taxon>
        <taxon>Actinomycetota</taxon>
        <taxon>Actinomycetes</taxon>
        <taxon>Micrococcales</taxon>
        <taxon>Microbacteriaceae</taxon>
        <taxon>Microbacterium</taxon>
    </lineage>
</organism>
<evidence type="ECO:0000313" key="1">
    <source>
        <dbReference type="EMBL" id="MDQ0643324.1"/>
    </source>
</evidence>
<sequence>MYEEDPANTEQRADFAATLRAAITARGVTLTWLRERLAASGNPVSAATLSYWRSGARRPEGPRSLSALAEIESLLQIDPGSLRHIVGSSQRVGPIGAPQYPLEAARLERATAETFTALGAPVMDPGRDVSTTAVTDVGADGFVISRTTRTLLQCTSGTITSVPYLDLTPGVRTPAPIFRVVSGGRISRLHSHPSGEVHGAMFELERPLGPAQTTMLEWKLEYPPGYPGTRETGHGVARRARELVLWTRFHPDALPTWLEETAETPGETVETPMFLNGATTLHQVRHAWGPGMLVLRWGYGDRA</sequence>
<comment type="caution">
    <text evidence="1">The sequence shown here is derived from an EMBL/GenBank/DDBJ whole genome shotgun (WGS) entry which is preliminary data.</text>
</comment>
<keyword evidence="2" id="KW-1185">Reference proteome</keyword>